<name>A0AAN8YB70_SOLBU</name>
<evidence type="ECO:0000313" key="6">
    <source>
        <dbReference type="EMBL" id="KAK6786087.1"/>
    </source>
</evidence>
<dbReference type="InterPro" id="IPR003653">
    <property type="entry name" value="Peptidase_C48_C"/>
</dbReference>
<sequence length="201" mass="23401">MDQYRYTTCNCLFKSSINNAYKRYYCNPADDTLSKQEHLARAAATIYVYERSIKDVINRFPIPAALPWHLVDEIYILVNCDGDFNWVLAVVVLRKRLIRVYDSSLGSRKKVQSGEILSVILPNYLHESGFFDKTERTDWAALDAYKDKETGELLGPQHPFKVEFAQDIMQQESDSLPVLYPLFFIYTLISFNFIMYLLPVQ</sequence>
<keyword evidence="4" id="KW-0472">Membrane</keyword>
<protein>
    <recommendedName>
        <fullName evidence="5">Ubiquitin-like protease family profile domain-containing protein</fullName>
    </recommendedName>
</protein>
<feature type="transmembrane region" description="Helical" evidence="4">
    <location>
        <begin position="178"/>
        <end position="198"/>
    </location>
</feature>
<gene>
    <name evidence="6" type="ORF">RDI58_014612</name>
</gene>
<reference evidence="6 7" key="1">
    <citation type="submission" date="2024-02" db="EMBL/GenBank/DDBJ databases">
        <title>de novo genome assembly of Solanum bulbocastanum strain 11H21.</title>
        <authorList>
            <person name="Hosaka A.J."/>
        </authorList>
    </citation>
    <scope>NUCLEOTIDE SEQUENCE [LARGE SCALE GENOMIC DNA]</scope>
    <source>
        <tissue evidence="6">Young leaves</tissue>
    </source>
</reference>
<dbReference type="PANTHER" id="PTHR31470:SF46">
    <property type="entry name" value="ULP1 PROTEASE FAMILY, C-TERMINAL CATALYTIC DOMAIN CONTAINING PROTEIN"/>
    <property type="match status" value="1"/>
</dbReference>
<evidence type="ECO:0000256" key="3">
    <source>
        <dbReference type="ARBA" id="ARBA00022801"/>
    </source>
</evidence>
<comment type="caution">
    <text evidence="6">The sequence shown here is derived from an EMBL/GenBank/DDBJ whole genome shotgun (WGS) entry which is preliminary data.</text>
</comment>
<dbReference type="Proteomes" id="UP001371456">
    <property type="component" value="Unassembled WGS sequence"/>
</dbReference>
<evidence type="ECO:0000256" key="4">
    <source>
        <dbReference type="SAM" id="Phobius"/>
    </source>
</evidence>
<feature type="domain" description="Ubiquitin-like protease family profile" evidence="5">
    <location>
        <begin position="71"/>
        <end position="175"/>
    </location>
</feature>
<organism evidence="6 7">
    <name type="scientific">Solanum bulbocastanum</name>
    <name type="common">Wild potato</name>
    <dbReference type="NCBI Taxonomy" id="147425"/>
    <lineage>
        <taxon>Eukaryota</taxon>
        <taxon>Viridiplantae</taxon>
        <taxon>Streptophyta</taxon>
        <taxon>Embryophyta</taxon>
        <taxon>Tracheophyta</taxon>
        <taxon>Spermatophyta</taxon>
        <taxon>Magnoliopsida</taxon>
        <taxon>eudicotyledons</taxon>
        <taxon>Gunneridae</taxon>
        <taxon>Pentapetalae</taxon>
        <taxon>asterids</taxon>
        <taxon>lamiids</taxon>
        <taxon>Solanales</taxon>
        <taxon>Solanaceae</taxon>
        <taxon>Solanoideae</taxon>
        <taxon>Solaneae</taxon>
        <taxon>Solanum</taxon>
    </lineage>
</organism>
<dbReference type="InterPro" id="IPR038765">
    <property type="entry name" value="Papain-like_cys_pep_sf"/>
</dbReference>
<accession>A0AAN8YB70</accession>
<keyword evidence="4" id="KW-1133">Transmembrane helix</keyword>
<dbReference type="Gene3D" id="3.40.395.10">
    <property type="entry name" value="Adenoviral Proteinase, Chain A"/>
    <property type="match status" value="1"/>
</dbReference>
<dbReference type="PANTHER" id="PTHR31470">
    <property type="entry name" value="CYSTEINE PROTEINASES SUPERFAMILY PROTEIN-RELATED-RELATED"/>
    <property type="match status" value="1"/>
</dbReference>
<evidence type="ECO:0000256" key="2">
    <source>
        <dbReference type="ARBA" id="ARBA00022670"/>
    </source>
</evidence>
<dbReference type="GO" id="GO:0006508">
    <property type="term" value="P:proteolysis"/>
    <property type="evidence" value="ECO:0007669"/>
    <property type="project" value="UniProtKB-KW"/>
</dbReference>
<keyword evidence="3" id="KW-0378">Hydrolase</keyword>
<dbReference type="GO" id="GO:0008234">
    <property type="term" value="F:cysteine-type peptidase activity"/>
    <property type="evidence" value="ECO:0007669"/>
    <property type="project" value="InterPro"/>
</dbReference>
<evidence type="ECO:0000313" key="7">
    <source>
        <dbReference type="Proteomes" id="UP001371456"/>
    </source>
</evidence>
<evidence type="ECO:0000256" key="1">
    <source>
        <dbReference type="ARBA" id="ARBA00005234"/>
    </source>
</evidence>
<keyword evidence="2" id="KW-0645">Protease</keyword>
<dbReference type="SUPFAM" id="SSF54001">
    <property type="entry name" value="Cysteine proteinases"/>
    <property type="match status" value="1"/>
</dbReference>
<dbReference type="EMBL" id="JBANQN010000006">
    <property type="protein sequence ID" value="KAK6786087.1"/>
    <property type="molecule type" value="Genomic_DNA"/>
</dbReference>
<proteinExistence type="inferred from homology"/>
<keyword evidence="4" id="KW-0812">Transmembrane</keyword>
<keyword evidence="7" id="KW-1185">Reference proteome</keyword>
<comment type="similarity">
    <text evidence="1">Belongs to the peptidase C48 family.</text>
</comment>
<dbReference type="AlphaFoldDB" id="A0AAN8YB70"/>
<evidence type="ECO:0000259" key="5">
    <source>
        <dbReference type="Pfam" id="PF02902"/>
    </source>
</evidence>
<dbReference type="Pfam" id="PF02902">
    <property type="entry name" value="Peptidase_C48"/>
    <property type="match status" value="1"/>
</dbReference>